<organism evidence="3 4">
    <name type="scientific">Dactylosporangium aurantiacum</name>
    <dbReference type="NCBI Taxonomy" id="35754"/>
    <lineage>
        <taxon>Bacteria</taxon>
        <taxon>Bacillati</taxon>
        <taxon>Actinomycetota</taxon>
        <taxon>Actinomycetes</taxon>
        <taxon>Micromonosporales</taxon>
        <taxon>Micromonosporaceae</taxon>
        <taxon>Dactylosporangium</taxon>
    </lineage>
</organism>
<dbReference type="Proteomes" id="UP001058003">
    <property type="component" value="Chromosome"/>
</dbReference>
<protein>
    <recommendedName>
        <fullName evidence="5">LigA protein</fullName>
    </recommendedName>
</protein>
<gene>
    <name evidence="3" type="ORF">Daura_31015</name>
</gene>
<evidence type="ECO:0000313" key="4">
    <source>
        <dbReference type="Proteomes" id="UP001058003"/>
    </source>
</evidence>
<dbReference type="OrthoDB" id="3454650at2"/>
<evidence type="ECO:0000256" key="1">
    <source>
        <dbReference type="SAM" id="MobiDB-lite"/>
    </source>
</evidence>
<evidence type="ECO:0008006" key="5">
    <source>
        <dbReference type="Google" id="ProtNLM"/>
    </source>
</evidence>
<name>A0A9Q9I8N1_9ACTN</name>
<dbReference type="KEGG" id="daur:Daura_31015"/>
<dbReference type="RefSeq" id="WP_033363934.1">
    <property type="nucleotide sequence ID" value="NZ_CP073767.1"/>
</dbReference>
<dbReference type="AlphaFoldDB" id="A0A9Q9I8N1"/>
<feature type="signal peptide" evidence="2">
    <location>
        <begin position="1"/>
        <end position="25"/>
    </location>
</feature>
<reference evidence="3" key="1">
    <citation type="submission" date="2021-04" db="EMBL/GenBank/DDBJ databases">
        <title>Dactylosporangium aurantiacum NRRL B-8018 full assembly.</title>
        <authorList>
            <person name="Hartkoorn R.C."/>
            <person name="Beaudoing E."/>
            <person name="Hot D."/>
        </authorList>
    </citation>
    <scope>NUCLEOTIDE SEQUENCE</scope>
    <source>
        <strain evidence="3">NRRL B-8018</strain>
    </source>
</reference>
<keyword evidence="2" id="KW-0732">Signal</keyword>
<feature type="region of interest" description="Disordered" evidence="1">
    <location>
        <begin position="328"/>
        <end position="355"/>
    </location>
</feature>
<sequence>MHVNRSMTAGLTVAAVLIGAQPAHAGAGAKWTVAPSVPLRFGVVWAELTDVAVRSVEDAWVVGVQADGQRHPIAAHWDGAGWTTADLPVPAGPSGQYGLSTVDTTGPDDVWAAGTDAASAPVFLHGSASGWARVPAAAPAGTVEALDMRSPSDGWAVGRTAQGTGQPFVLRWDGGSWKPVDLPRIAGGLTAVHAVAADDVWAAGSRLQDDGGTGGLLLHWDGTAWTEVGQLPPLPGAGDVAFDDVSAAGHGDVWVVGARCTGEDACTPIALHLGPGGWQVVPSDPVAVRLTGVVAFAADDVWMTGYVSGALDAESVHIEHWDGLRFTTDAPVERDPSDPAGGQGQPASGLSAIGGEPAGRDLWAVGWDLRERMGPYAIHR</sequence>
<evidence type="ECO:0000313" key="3">
    <source>
        <dbReference type="EMBL" id="UWZ51181.1"/>
    </source>
</evidence>
<proteinExistence type="predicted"/>
<accession>A0A9Q9I8N1</accession>
<feature type="chain" id="PRO_5040262438" description="LigA protein" evidence="2">
    <location>
        <begin position="26"/>
        <end position="380"/>
    </location>
</feature>
<evidence type="ECO:0000256" key="2">
    <source>
        <dbReference type="SAM" id="SignalP"/>
    </source>
</evidence>
<keyword evidence="4" id="KW-1185">Reference proteome</keyword>
<dbReference type="EMBL" id="CP073767">
    <property type="protein sequence ID" value="UWZ51181.1"/>
    <property type="molecule type" value="Genomic_DNA"/>
</dbReference>